<dbReference type="Proteomes" id="UP001444661">
    <property type="component" value="Unassembled WGS sequence"/>
</dbReference>
<feature type="domain" description="Heterokaryon incompatibility" evidence="1">
    <location>
        <begin position="334"/>
        <end position="430"/>
    </location>
</feature>
<dbReference type="InterPro" id="IPR010730">
    <property type="entry name" value="HET"/>
</dbReference>
<reference evidence="2 3" key="1">
    <citation type="submission" date="2023-01" db="EMBL/GenBank/DDBJ databases">
        <title>Analysis of 21 Apiospora genomes using comparative genomics revels a genus with tremendous synthesis potential of carbohydrate active enzymes and secondary metabolites.</title>
        <authorList>
            <person name="Sorensen T."/>
        </authorList>
    </citation>
    <scope>NUCLEOTIDE SEQUENCE [LARGE SCALE GENOMIC DNA]</scope>
    <source>
        <strain evidence="2 3">CBS 33761</strain>
    </source>
</reference>
<dbReference type="PANTHER" id="PTHR39596">
    <property type="match status" value="1"/>
</dbReference>
<proteinExistence type="predicted"/>
<name>A0ABR1SD15_9PEZI</name>
<evidence type="ECO:0000313" key="2">
    <source>
        <dbReference type="EMBL" id="KAK8029722.1"/>
    </source>
</evidence>
<gene>
    <name evidence="2" type="ORF">PG993_011013</name>
</gene>
<keyword evidence="3" id="KW-1185">Reference proteome</keyword>
<comment type="caution">
    <text evidence="2">The sequence shown here is derived from an EMBL/GenBank/DDBJ whole genome shotgun (WGS) entry which is preliminary data.</text>
</comment>
<dbReference type="PANTHER" id="PTHR39596:SF3">
    <property type="entry name" value="HETEROKARYON INCOMPATIBILITY DOMAIN-CONTAINING PROTEIN"/>
    <property type="match status" value="1"/>
</dbReference>
<dbReference type="EMBL" id="JAQQWK010000010">
    <property type="protein sequence ID" value="KAK8029722.1"/>
    <property type="molecule type" value="Genomic_DNA"/>
</dbReference>
<evidence type="ECO:0000313" key="3">
    <source>
        <dbReference type="Proteomes" id="UP001444661"/>
    </source>
</evidence>
<dbReference type="Pfam" id="PF06985">
    <property type="entry name" value="HET"/>
    <property type="match status" value="1"/>
</dbReference>
<organism evidence="2 3">
    <name type="scientific">Apiospora rasikravindrae</name>
    <dbReference type="NCBI Taxonomy" id="990691"/>
    <lineage>
        <taxon>Eukaryota</taxon>
        <taxon>Fungi</taxon>
        <taxon>Dikarya</taxon>
        <taxon>Ascomycota</taxon>
        <taxon>Pezizomycotina</taxon>
        <taxon>Sordariomycetes</taxon>
        <taxon>Xylariomycetidae</taxon>
        <taxon>Amphisphaeriales</taxon>
        <taxon>Apiosporaceae</taxon>
        <taxon>Apiospora</taxon>
    </lineage>
</organism>
<sequence length="787" mass="89914">MEADSEPVRLGELSENWPSCLCLSHLCRYDGAGFDGFLDRQGWALTSRDPYYDALVRSDRSPSTGLDHAAVLQAWLFFGLAIEALNIVGVALPLDELVDTESSPPKVTMTRLPSYIRIWQASENDQPPHIRKAHLDQLWKRLRRAGGFVDSLLSFPKLKYDEERDSMTQLEIAESIAMLGDKLMNVARIVWCDLDAEIEVLEKGQIRQKFRFSEPATLSLKRLEKIGWCKSTRMMMHRLVDTSGLYYCGLLTRDHMLSGHQDCSIFECKTMTINKDDYEVRHVSDSCSCQVVTLDRDIMAEALDRGEIPCVRIEAGKEDNEVCNARVVDSNQGYVAFSHVWAHGFGNPNVNGLPCCQLKRLQTLAISVESQRSRPGENLSVVPSLPDRQTVAFWIDTLCIPVGDEFAESRRQAILRLTDVFHEAEAVLVLDREVEQVPTSVSYLEKELRVITCDWMRRVWTLQEALLTKPSRLYWQFANDALPADDIWIDNSRNDPLYVTYKSSAFSKRLPALGKSEIGSLQFSENFLAVVYALRYRSLSRKEDETICLAPILGLERAALLQSKDHIERMKILAGLWGNLPTYLLFLEGERITQPGYRWLPISFIRGLHKSTATRAPYQFTQMRPEGLFVVYPGILIDVKAGASPSHCQLGFRSGIDGMWYTIKDSGGMLENKLPEEQRWSHWRSELSNLHRPALVVEYPSDYSDNYLIAVLVDVEDETDSVFYARYLCRVWLDCCDFDLRFLEQPQPRNIRAWIETVYREKVADVEGLPPTEAFVATKIEQQWCIT</sequence>
<evidence type="ECO:0000259" key="1">
    <source>
        <dbReference type="Pfam" id="PF06985"/>
    </source>
</evidence>
<protein>
    <submittedName>
        <fullName evidence="2">Het domain protein</fullName>
    </submittedName>
</protein>
<accession>A0ABR1SD15</accession>